<organism evidence="2 3">
    <name type="scientific">Prescottella agglutinans</name>
    <dbReference type="NCBI Taxonomy" id="1644129"/>
    <lineage>
        <taxon>Bacteria</taxon>
        <taxon>Bacillati</taxon>
        <taxon>Actinomycetota</taxon>
        <taxon>Actinomycetes</taxon>
        <taxon>Mycobacteriales</taxon>
        <taxon>Nocardiaceae</taxon>
        <taxon>Prescottella</taxon>
    </lineage>
</organism>
<comment type="caution">
    <text evidence="2">The sequence shown here is derived from an EMBL/GenBank/DDBJ whole genome shotgun (WGS) entry which is preliminary data.</text>
</comment>
<keyword evidence="3" id="KW-1185">Reference proteome</keyword>
<dbReference type="Pfam" id="PF21818">
    <property type="entry name" value="DUF6884"/>
    <property type="match status" value="1"/>
</dbReference>
<sequence length="267" mass="28973">MPPLYRPTYRFTDPTLTAPTPGRDLVIQVGLVESLPGKGPKTGGGYVGVPRAIGPLHTRLWRPNDQVEMTLPNTDLQLWTTPFITAGHRQGVFDLAHRPGWQWLLRWTIADHVAHNAAAAQGNARPLVVIPCGGAKAPHRSPAGLLYTSGVHRLAQRAARTLTGPESIRILSAKHGLLTLDELVDPYDLRLGQPKSITPDVLREQADQQGILERTDVVVLAGRDYTHLAQTVWPHAVAPLAGTGGIGDQQHRLKRIADGEPLDTIAA</sequence>
<dbReference type="RefSeq" id="WP_280763813.1">
    <property type="nucleotide sequence ID" value="NZ_JARXVC010000024.1"/>
</dbReference>
<dbReference type="InterPro" id="IPR049251">
    <property type="entry name" value="DUF6884"/>
</dbReference>
<feature type="domain" description="DUF6884" evidence="1">
    <location>
        <begin position="128"/>
        <end position="254"/>
    </location>
</feature>
<dbReference type="EMBL" id="JARXVC010000024">
    <property type="protein sequence ID" value="MDH6284598.1"/>
    <property type="molecule type" value="Genomic_DNA"/>
</dbReference>
<reference evidence="2 3" key="1">
    <citation type="submission" date="2023-04" db="EMBL/GenBank/DDBJ databases">
        <title>Forest soil microbial communities from Buena Vista Peninsula, Colon Province, Panama.</title>
        <authorList>
            <person name="Bouskill N."/>
        </authorList>
    </citation>
    <scope>NUCLEOTIDE SEQUENCE [LARGE SCALE GENOMIC DNA]</scope>
    <source>
        <strain evidence="2 3">CFH S0262</strain>
    </source>
</reference>
<evidence type="ECO:0000313" key="3">
    <source>
        <dbReference type="Proteomes" id="UP001160334"/>
    </source>
</evidence>
<evidence type="ECO:0000313" key="2">
    <source>
        <dbReference type="EMBL" id="MDH6284598.1"/>
    </source>
</evidence>
<accession>A0ABT6MJU9</accession>
<evidence type="ECO:0000259" key="1">
    <source>
        <dbReference type="Pfam" id="PF21818"/>
    </source>
</evidence>
<name>A0ABT6MJU9_9NOCA</name>
<proteinExistence type="predicted"/>
<gene>
    <name evidence="2" type="ORF">M2280_005859</name>
</gene>
<dbReference type="Proteomes" id="UP001160334">
    <property type="component" value="Unassembled WGS sequence"/>
</dbReference>
<protein>
    <recommendedName>
        <fullName evidence="1">DUF6884 domain-containing protein</fullName>
    </recommendedName>
</protein>